<keyword evidence="1" id="KW-0479">Metal-binding</keyword>
<evidence type="ECO:0000313" key="4">
    <source>
        <dbReference type="EMBL" id="SPC98504.1"/>
    </source>
</evidence>
<accession>A0A2N9GH84</accession>
<dbReference type="Pfam" id="PF03732">
    <property type="entry name" value="Retrotrans_gag"/>
    <property type="match status" value="1"/>
</dbReference>
<protein>
    <recommendedName>
        <fullName evidence="3">CCHC-type domain-containing protein</fullName>
    </recommendedName>
</protein>
<gene>
    <name evidence="4" type="ORF">FSB_LOCUS26386</name>
</gene>
<keyword evidence="1" id="KW-0862">Zinc</keyword>
<evidence type="ECO:0000259" key="3">
    <source>
        <dbReference type="PROSITE" id="PS50158"/>
    </source>
</evidence>
<feature type="region of interest" description="Disordered" evidence="2">
    <location>
        <begin position="1"/>
        <end position="40"/>
    </location>
</feature>
<dbReference type="PANTHER" id="PTHR34482">
    <property type="entry name" value="DNA DAMAGE-INDUCIBLE PROTEIN 1-LIKE"/>
    <property type="match status" value="1"/>
</dbReference>
<dbReference type="InterPro" id="IPR001878">
    <property type="entry name" value="Znf_CCHC"/>
</dbReference>
<proteinExistence type="predicted"/>
<evidence type="ECO:0000256" key="2">
    <source>
        <dbReference type="SAM" id="MobiDB-lite"/>
    </source>
</evidence>
<dbReference type="AlphaFoldDB" id="A0A2N9GH84"/>
<dbReference type="SMART" id="SM00343">
    <property type="entry name" value="ZnF_C2HC"/>
    <property type="match status" value="1"/>
</dbReference>
<sequence>MPPAKRQRKLKNIDKVGATPSDAGPHQEHERSATPVINEGNEVDEVANKIYARLAQAARHGEGQKEGCSFMEFRKQNPPTFAGATDPMVAENWLLKMEKLLKVLHCTDSQKVEYATFALEGPAERWWAGTEVLLKEELGENGHVTWDKFKKVFNETYFPEVVRDRKKREFSDLIQGSMTVEEYAAKFIDLSRFAPHLIPDEHEKVMKFQKGLNDKIRPHILAAGVNTLSETVKRAMRLEEDFKYNHGSDESGKKQCAWHTCMAKLMGVRPLSRVELMLWVRGVTQWPSGSRNGKGQGQRFKRGFFKKFGNRQQSFMHDKNATSHSNEKKTCSFCGMSHEGQPCALKLCYTCKQPGHYARVCPTKGSGSSSSPQTQKSDASV</sequence>
<organism evidence="4">
    <name type="scientific">Fagus sylvatica</name>
    <name type="common">Beechnut</name>
    <dbReference type="NCBI Taxonomy" id="28930"/>
    <lineage>
        <taxon>Eukaryota</taxon>
        <taxon>Viridiplantae</taxon>
        <taxon>Streptophyta</taxon>
        <taxon>Embryophyta</taxon>
        <taxon>Tracheophyta</taxon>
        <taxon>Spermatophyta</taxon>
        <taxon>Magnoliopsida</taxon>
        <taxon>eudicotyledons</taxon>
        <taxon>Gunneridae</taxon>
        <taxon>Pentapetalae</taxon>
        <taxon>rosids</taxon>
        <taxon>fabids</taxon>
        <taxon>Fagales</taxon>
        <taxon>Fagaceae</taxon>
        <taxon>Fagus</taxon>
    </lineage>
</organism>
<feature type="compositionally biased region" description="Basic residues" evidence="2">
    <location>
        <begin position="1"/>
        <end position="10"/>
    </location>
</feature>
<keyword evidence="1" id="KW-0863">Zinc-finger</keyword>
<dbReference type="Pfam" id="PF00098">
    <property type="entry name" value="zf-CCHC"/>
    <property type="match status" value="1"/>
</dbReference>
<feature type="domain" description="CCHC-type" evidence="3">
    <location>
        <begin position="348"/>
        <end position="362"/>
    </location>
</feature>
<evidence type="ECO:0000256" key="1">
    <source>
        <dbReference type="PROSITE-ProRule" id="PRU00047"/>
    </source>
</evidence>
<dbReference type="InterPro" id="IPR005162">
    <property type="entry name" value="Retrotrans_gag_dom"/>
</dbReference>
<dbReference type="GO" id="GO:0008270">
    <property type="term" value="F:zinc ion binding"/>
    <property type="evidence" value="ECO:0007669"/>
    <property type="project" value="UniProtKB-KW"/>
</dbReference>
<reference evidence="4" key="1">
    <citation type="submission" date="2018-02" db="EMBL/GenBank/DDBJ databases">
        <authorList>
            <person name="Cohen D.B."/>
            <person name="Kent A.D."/>
        </authorList>
    </citation>
    <scope>NUCLEOTIDE SEQUENCE</scope>
</reference>
<name>A0A2N9GH84_FAGSY</name>
<dbReference type="PANTHER" id="PTHR34482:SF36">
    <property type="entry name" value="RETROTRANSPOSON GAG DOMAIN-CONTAINING PROTEIN"/>
    <property type="match status" value="1"/>
</dbReference>
<dbReference type="Gene3D" id="4.10.60.10">
    <property type="entry name" value="Zinc finger, CCHC-type"/>
    <property type="match status" value="1"/>
</dbReference>
<dbReference type="EMBL" id="OIVN01001879">
    <property type="protein sequence ID" value="SPC98504.1"/>
    <property type="molecule type" value="Genomic_DNA"/>
</dbReference>
<dbReference type="GO" id="GO:0003676">
    <property type="term" value="F:nucleic acid binding"/>
    <property type="evidence" value="ECO:0007669"/>
    <property type="project" value="InterPro"/>
</dbReference>
<dbReference type="PROSITE" id="PS50158">
    <property type="entry name" value="ZF_CCHC"/>
    <property type="match status" value="1"/>
</dbReference>